<organism evidence="3 4">
    <name type="scientific">Aliikangiella coralliicola</name>
    <dbReference type="NCBI Taxonomy" id="2592383"/>
    <lineage>
        <taxon>Bacteria</taxon>
        <taxon>Pseudomonadati</taxon>
        <taxon>Pseudomonadota</taxon>
        <taxon>Gammaproteobacteria</taxon>
        <taxon>Oceanospirillales</taxon>
        <taxon>Pleioneaceae</taxon>
        <taxon>Aliikangiella</taxon>
    </lineage>
</organism>
<evidence type="ECO:0000256" key="1">
    <source>
        <dbReference type="SAM" id="SignalP"/>
    </source>
</evidence>
<proteinExistence type="predicted"/>
<dbReference type="SUPFAM" id="SSF49265">
    <property type="entry name" value="Fibronectin type III"/>
    <property type="match status" value="1"/>
</dbReference>
<reference evidence="3 4" key="1">
    <citation type="submission" date="2019-07" db="EMBL/GenBank/DDBJ databases">
        <title>Draft genome for Aliikangiella sp. M105.</title>
        <authorList>
            <person name="Wang G."/>
        </authorList>
    </citation>
    <scope>NUCLEOTIDE SEQUENCE [LARGE SCALE GENOMIC DNA]</scope>
    <source>
        <strain evidence="3 4">M105</strain>
    </source>
</reference>
<dbReference type="EMBL" id="VIKS01000003">
    <property type="protein sequence ID" value="TQV88737.1"/>
    <property type="molecule type" value="Genomic_DNA"/>
</dbReference>
<dbReference type="PANTHER" id="PTHR23150">
    <property type="entry name" value="SULFATASE MODIFYING FACTOR 1, 2"/>
    <property type="match status" value="1"/>
</dbReference>
<evidence type="ECO:0000313" key="3">
    <source>
        <dbReference type="EMBL" id="TQV88737.1"/>
    </source>
</evidence>
<keyword evidence="1" id="KW-0732">Signal</keyword>
<dbReference type="InterPro" id="IPR042095">
    <property type="entry name" value="SUMF_sf"/>
</dbReference>
<dbReference type="PROSITE" id="PS50853">
    <property type="entry name" value="FN3"/>
    <property type="match status" value="1"/>
</dbReference>
<dbReference type="InterPro" id="IPR016187">
    <property type="entry name" value="CTDL_fold"/>
</dbReference>
<dbReference type="AlphaFoldDB" id="A0A545UGZ1"/>
<dbReference type="Pfam" id="PF03781">
    <property type="entry name" value="FGE-sulfatase"/>
    <property type="match status" value="1"/>
</dbReference>
<gene>
    <name evidence="3" type="ORF">FLL46_04185</name>
</gene>
<dbReference type="InterPro" id="IPR036116">
    <property type="entry name" value="FN3_sf"/>
</dbReference>
<accession>A0A545UGZ1</accession>
<feature type="signal peptide" evidence="1">
    <location>
        <begin position="1"/>
        <end position="33"/>
    </location>
</feature>
<feature type="domain" description="Fibronectin type-III" evidence="2">
    <location>
        <begin position="318"/>
        <end position="411"/>
    </location>
</feature>
<dbReference type="SUPFAM" id="SSF56436">
    <property type="entry name" value="C-type lectin-like"/>
    <property type="match status" value="1"/>
</dbReference>
<dbReference type="InterPro" id="IPR013783">
    <property type="entry name" value="Ig-like_fold"/>
</dbReference>
<name>A0A545UGZ1_9GAMM</name>
<sequence>MNLLLSKFRKFPTAQLFLTGLLSSSVLSGNAVANADTKPIEPVLVPISSAADNINIQMGKYEVTVAEFTRFINATGYQVPKKCMLFSSTSWPSPETPGSWDNPELIADPYRPAVCIGTLAAMAYADWLAKTTGKPYRLAERNEWKYAASEGKESRFAFGEDVAQTQICDYENVEDFATIAGLKRDHKERYDSSASCNDGAVYQTVVGMYRPNKFGLHDMIGNVKELLQTCHKQDEKDPSSCVEYEVAGEAWHWQARGVDTPDWIAVDFIGSIEGFRLVLDSHEKAIEPSSTKAFTQELLKAQIKARKAHNVLKTLPSTPSGLTAKLSKGNKVNLTWLPVSGDGVSYSIYRSYLDPKGQLSRKSEKIVEGVKNAYFVDQLPAKGAASYTVFASSAVGESMGSEEAFVGEHSVYKIGERIQAEQYNQQFNTWIRDKKQEESVGIAASDGHYPTGRIPFVPGWLKFNFKSDYTGEAKLKMRIRSQKDALVEIWQGHHLAGRFSGGDQKTFSEIDVKVSLIKGELPLEIRAANQKWNVIDWFEFEREEK</sequence>
<evidence type="ECO:0000259" key="2">
    <source>
        <dbReference type="PROSITE" id="PS50853"/>
    </source>
</evidence>
<dbReference type="GO" id="GO:0120147">
    <property type="term" value="F:formylglycine-generating oxidase activity"/>
    <property type="evidence" value="ECO:0007669"/>
    <property type="project" value="TreeGrafter"/>
</dbReference>
<dbReference type="Gene3D" id="3.90.1580.10">
    <property type="entry name" value="paralog of FGE (formylglycine-generating enzyme)"/>
    <property type="match status" value="1"/>
</dbReference>
<dbReference type="PANTHER" id="PTHR23150:SF19">
    <property type="entry name" value="FORMYLGLYCINE-GENERATING ENZYME"/>
    <property type="match status" value="1"/>
</dbReference>
<feature type="chain" id="PRO_5022154584" evidence="1">
    <location>
        <begin position="34"/>
        <end position="545"/>
    </location>
</feature>
<comment type="caution">
    <text evidence="3">The sequence shown here is derived from an EMBL/GenBank/DDBJ whole genome shotgun (WGS) entry which is preliminary data.</text>
</comment>
<dbReference type="OrthoDB" id="9768004at2"/>
<dbReference type="InterPro" id="IPR051043">
    <property type="entry name" value="Sulfatase_Mod_Factor_Kinase"/>
</dbReference>
<protein>
    <submittedName>
        <fullName evidence="3">Formylglycine-generating enzyme family protein</fullName>
    </submittedName>
</protein>
<dbReference type="Proteomes" id="UP000315439">
    <property type="component" value="Unassembled WGS sequence"/>
</dbReference>
<dbReference type="RefSeq" id="WP_142892189.1">
    <property type="nucleotide sequence ID" value="NZ_ML660161.1"/>
</dbReference>
<dbReference type="Gene3D" id="2.60.40.10">
    <property type="entry name" value="Immunoglobulins"/>
    <property type="match status" value="1"/>
</dbReference>
<dbReference type="InterPro" id="IPR005532">
    <property type="entry name" value="SUMF_dom"/>
</dbReference>
<evidence type="ECO:0000313" key="4">
    <source>
        <dbReference type="Proteomes" id="UP000315439"/>
    </source>
</evidence>
<dbReference type="InterPro" id="IPR003961">
    <property type="entry name" value="FN3_dom"/>
</dbReference>
<keyword evidence="4" id="KW-1185">Reference proteome</keyword>